<name>A0A0A8ZEK5_ARUDO</name>
<organism evidence="1">
    <name type="scientific">Arundo donax</name>
    <name type="common">Giant reed</name>
    <name type="synonym">Donax arundinaceus</name>
    <dbReference type="NCBI Taxonomy" id="35708"/>
    <lineage>
        <taxon>Eukaryota</taxon>
        <taxon>Viridiplantae</taxon>
        <taxon>Streptophyta</taxon>
        <taxon>Embryophyta</taxon>
        <taxon>Tracheophyta</taxon>
        <taxon>Spermatophyta</taxon>
        <taxon>Magnoliopsida</taxon>
        <taxon>Liliopsida</taxon>
        <taxon>Poales</taxon>
        <taxon>Poaceae</taxon>
        <taxon>PACMAD clade</taxon>
        <taxon>Arundinoideae</taxon>
        <taxon>Arundineae</taxon>
        <taxon>Arundo</taxon>
    </lineage>
</organism>
<dbReference type="EMBL" id="GBRH01260654">
    <property type="protein sequence ID" value="JAD37241.1"/>
    <property type="molecule type" value="Transcribed_RNA"/>
</dbReference>
<evidence type="ECO:0000313" key="1">
    <source>
        <dbReference type="EMBL" id="JAD37241.1"/>
    </source>
</evidence>
<dbReference type="AlphaFoldDB" id="A0A0A8ZEK5"/>
<reference evidence="1" key="1">
    <citation type="submission" date="2014-09" db="EMBL/GenBank/DDBJ databases">
        <authorList>
            <person name="Magalhaes I.L.F."/>
            <person name="Oliveira U."/>
            <person name="Santos F.R."/>
            <person name="Vidigal T.H.D.A."/>
            <person name="Brescovit A.D."/>
            <person name="Santos A.J."/>
        </authorList>
    </citation>
    <scope>NUCLEOTIDE SEQUENCE</scope>
    <source>
        <tissue evidence="1">Shoot tissue taken approximately 20 cm above the soil surface</tissue>
    </source>
</reference>
<reference evidence="1" key="2">
    <citation type="journal article" date="2015" name="Data Brief">
        <title>Shoot transcriptome of the giant reed, Arundo donax.</title>
        <authorList>
            <person name="Barrero R.A."/>
            <person name="Guerrero F.D."/>
            <person name="Moolhuijzen P."/>
            <person name="Goolsby J.A."/>
            <person name="Tidwell J."/>
            <person name="Bellgard S.E."/>
            <person name="Bellgard M.I."/>
        </authorList>
    </citation>
    <scope>NUCLEOTIDE SEQUENCE</scope>
    <source>
        <tissue evidence="1">Shoot tissue taken approximately 20 cm above the soil surface</tissue>
    </source>
</reference>
<protein>
    <submittedName>
        <fullName evidence="1">Uncharacterized protein</fullName>
    </submittedName>
</protein>
<proteinExistence type="predicted"/>
<accession>A0A0A8ZEK5</accession>
<sequence>MPLIFLLFMKKCNTCLPLFVDLMHFPPLQEQ</sequence>